<dbReference type="Proteomes" id="UP000077202">
    <property type="component" value="Unassembled WGS sequence"/>
</dbReference>
<organism evidence="2 3">
    <name type="scientific">Marchantia polymorpha subsp. ruderalis</name>
    <dbReference type="NCBI Taxonomy" id="1480154"/>
    <lineage>
        <taxon>Eukaryota</taxon>
        <taxon>Viridiplantae</taxon>
        <taxon>Streptophyta</taxon>
        <taxon>Embryophyta</taxon>
        <taxon>Marchantiophyta</taxon>
        <taxon>Marchantiopsida</taxon>
        <taxon>Marchantiidae</taxon>
        <taxon>Marchantiales</taxon>
        <taxon>Marchantiaceae</taxon>
        <taxon>Marchantia</taxon>
    </lineage>
</organism>
<protein>
    <submittedName>
        <fullName evidence="2">Uncharacterized protein</fullName>
    </submittedName>
</protein>
<evidence type="ECO:0000313" key="3">
    <source>
        <dbReference type="Proteomes" id="UP000077202"/>
    </source>
</evidence>
<dbReference type="EMBL" id="LVLJ01000172">
    <property type="protein sequence ID" value="OAE35453.1"/>
    <property type="molecule type" value="Genomic_DNA"/>
</dbReference>
<evidence type="ECO:0000313" key="2">
    <source>
        <dbReference type="EMBL" id="OAE35453.1"/>
    </source>
</evidence>
<dbReference type="AlphaFoldDB" id="A0A176WSD1"/>
<keyword evidence="3" id="KW-1185">Reference proteome</keyword>
<proteinExistence type="predicted"/>
<evidence type="ECO:0000256" key="1">
    <source>
        <dbReference type="SAM" id="MobiDB-lite"/>
    </source>
</evidence>
<name>A0A176WSD1_MARPO</name>
<sequence>MRTQGVVSVGRYEDVRLRRKKFVVGGKSAGKSAFGPRCSPSVLLPYGAYGASASRLELRRRERLRRDKTDRQTRRNPLTTVNAFGTADFDDAPTPTDIFRETRRQTSSALGVNAFVGRDAFGAAGQRRRRKEFAFGVCTSPSSERERRSSPSAVRDGCE</sequence>
<reference evidence="2" key="1">
    <citation type="submission" date="2016-03" db="EMBL/GenBank/DDBJ databases">
        <title>Mechanisms controlling the formation of the plant cell surface in tip-growing cells are functionally conserved among land plants.</title>
        <authorList>
            <person name="Honkanen S."/>
            <person name="Jones V.A."/>
            <person name="Morieri G."/>
            <person name="Champion C."/>
            <person name="Hetherington A.J."/>
            <person name="Kelly S."/>
            <person name="Saint-Marcoux D."/>
            <person name="Proust H."/>
            <person name="Prescott H."/>
            <person name="Dolan L."/>
        </authorList>
    </citation>
    <scope>NUCLEOTIDE SEQUENCE [LARGE SCALE GENOMIC DNA]</scope>
    <source>
        <tissue evidence="2">Whole gametophyte</tissue>
    </source>
</reference>
<gene>
    <name evidence="2" type="ORF">AXG93_2587s1690</name>
</gene>
<comment type="caution">
    <text evidence="2">The sequence shown here is derived from an EMBL/GenBank/DDBJ whole genome shotgun (WGS) entry which is preliminary data.</text>
</comment>
<feature type="region of interest" description="Disordered" evidence="1">
    <location>
        <begin position="138"/>
        <end position="159"/>
    </location>
</feature>
<accession>A0A176WSD1</accession>